<dbReference type="InterPro" id="IPR027794">
    <property type="entry name" value="tRNase_Z_dom"/>
</dbReference>
<evidence type="ECO:0000313" key="19">
    <source>
        <dbReference type="Proteomes" id="UP001141552"/>
    </source>
</evidence>
<dbReference type="Pfam" id="PF23023">
    <property type="entry name" value="Anti-Pycsar_Apyc1"/>
    <property type="match status" value="1"/>
</dbReference>
<dbReference type="CDD" id="cd03572">
    <property type="entry name" value="ENTH_like_Tepsin"/>
    <property type="match status" value="1"/>
</dbReference>
<evidence type="ECO:0000313" key="18">
    <source>
        <dbReference type="EMBL" id="KAJ4831725.1"/>
    </source>
</evidence>
<dbReference type="InterPro" id="IPR002014">
    <property type="entry name" value="VHS_dom"/>
</dbReference>
<comment type="cofactor">
    <cofactor evidence="2">
        <name>Zn(2+)</name>
        <dbReference type="ChEBI" id="CHEBI:29105"/>
    </cofactor>
</comment>
<dbReference type="InterPro" id="IPR036866">
    <property type="entry name" value="RibonucZ/Hydroxyglut_hydro"/>
</dbReference>
<feature type="compositionally biased region" description="Polar residues" evidence="16">
    <location>
        <begin position="678"/>
        <end position="693"/>
    </location>
</feature>
<keyword evidence="12" id="KW-0378">Hydrolase</keyword>
<evidence type="ECO:0000256" key="12">
    <source>
        <dbReference type="ARBA" id="ARBA00022801"/>
    </source>
</evidence>
<keyword evidence="10" id="KW-0479">Metal-binding</keyword>
<evidence type="ECO:0000256" key="3">
    <source>
        <dbReference type="ARBA" id="ARBA00004132"/>
    </source>
</evidence>
<dbReference type="CDD" id="cd07718">
    <property type="entry name" value="RNaseZ_ELAC1_ELAC2-C-term-like_MBL-fold"/>
    <property type="match status" value="1"/>
</dbReference>
<evidence type="ECO:0000256" key="6">
    <source>
        <dbReference type="ARBA" id="ARBA00011738"/>
    </source>
</evidence>
<dbReference type="PANTHER" id="PTHR12553">
    <property type="entry name" value="ZINC PHOSPHODIESTERASE ELAC PROTEIN 2"/>
    <property type="match status" value="1"/>
</dbReference>
<organism evidence="18 19">
    <name type="scientific">Turnera subulata</name>
    <dbReference type="NCBI Taxonomy" id="218843"/>
    <lineage>
        <taxon>Eukaryota</taxon>
        <taxon>Viridiplantae</taxon>
        <taxon>Streptophyta</taxon>
        <taxon>Embryophyta</taxon>
        <taxon>Tracheophyta</taxon>
        <taxon>Spermatophyta</taxon>
        <taxon>Magnoliopsida</taxon>
        <taxon>eudicotyledons</taxon>
        <taxon>Gunneridae</taxon>
        <taxon>Pentapetalae</taxon>
        <taxon>rosids</taxon>
        <taxon>fabids</taxon>
        <taxon>Malpighiales</taxon>
        <taxon>Passifloraceae</taxon>
        <taxon>Turnera</taxon>
    </lineage>
</organism>
<evidence type="ECO:0000256" key="11">
    <source>
        <dbReference type="ARBA" id="ARBA00022759"/>
    </source>
</evidence>
<comment type="caution">
    <text evidence="18">The sequence shown here is derived from an EMBL/GenBank/DDBJ whole genome shotgun (WGS) entry which is preliminary data.</text>
</comment>
<keyword evidence="14" id="KW-0333">Golgi apparatus</keyword>
<comment type="similarity">
    <text evidence="5">Belongs to the RNase Z family.</text>
</comment>
<dbReference type="GO" id="GO:1990180">
    <property type="term" value="P:mitochondrial tRNA 3'-end processing"/>
    <property type="evidence" value="ECO:0007669"/>
    <property type="project" value="TreeGrafter"/>
</dbReference>
<evidence type="ECO:0000256" key="16">
    <source>
        <dbReference type="SAM" id="MobiDB-lite"/>
    </source>
</evidence>
<evidence type="ECO:0000256" key="13">
    <source>
        <dbReference type="ARBA" id="ARBA00022833"/>
    </source>
</evidence>
<proteinExistence type="inferred from homology"/>
<feature type="region of interest" description="Disordered" evidence="16">
    <location>
        <begin position="1324"/>
        <end position="1357"/>
    </location>
</feature>
<keyword evidence="19" id="KW-1185">Reference proteome</keyword>
<feature type="region of interest" description="Disordered" evidence="16">
    <location>
        <begin position="667"/>
        <end position="693"/>
    </location>
</feature>
<keyword evidence="11" id="KW-0255">Endonuclease</keyword>
<feature type="region of interest" description="Disordered" evidence="16">
    <location>
        <begin position="36"/>
        <end position="111"/>
    </location>
</feature>
<feature type="region of interest" description="Disordered" evidence="16">
    <location>
        <begin position="1147"/>
        <end position="1184"/>
    </location>
</feature>
<name>A0A9Q0FJB4_9ROSI</name>
<feature type="domain" description="VHS" evidence="17">
    <location>
        <begin position="937"/>
        <end position="1006"/>
    </location>
</feature>
<protein>
    <recommendedName>
        <fullName evidence="7">ribonuclease Z</fullName>
        <ecNumber evidence="7">3.1.26.11</ecNumber>
    </recommendedName>
</protein>
<comment type="subcellular location">
    <subcellularLocation>
        <location evidence="3">Cytoplasmic vesicle</location>
        <location evidence="3">Clathrin-coated vesicle</location>
    </subcellularLocation>
    <subcellularLocation>
        <location evidence="4">Golgi apparatus</location>
    </subcellularLocation>
</comment>
<keyword evidence="15" id="KW-0968">Cytoplasmic vesicle</keyword>
<dbReference type="Proteomes" id="UP001141552">
    <property type="component" value="Unassembled WGS sequence"/>
</dbReference>
<dbReference type="FunFam" id="3.60.15.10:FF:000037">
    <property type="entry name" value="tRNAse Z4"/>
    <property type="match status" value="1"/>
</dbReference>
<dbReference type="GO" id="GO:0005739">
    <property type="term" value="C:mitochondrion"/>
    <property type="evidence" value="ECO:0007669"/>
    <property type="project" value="TreeGrafter"/>
</dbReference>
<feature type="compositionally biased region" description="Acidic residues" evidence="16">
    <location>
        <begin position="1324"/>
        <end position="1333"/>
    </location>
</feature>
<evidence type="ECO:0000256" key="1">
    <source>
        <dbReference type="ARBA" id="ARBA00000402"/>
    </source>
</evidence>
<gene>
    <name evidence="18" type="ORF">Tsubulata_038276</name>
</gene>
<dbReference type="Gene3D" id="3.60.15.10">
    <property type="entry name" value="Ribonuclease Z/Hydroxyacylglutathione hydrolase-like"/>
    <property type="match status" value="2"/>
</dbReference>
<keyword evidence="8" id="KW-0819">tRNA processing</keyword>
<dbReference type="GO" id="GO:0035091">
    <property type="term" value="F:phosphatidylinositol binding"/>
    <property type="evidence" value="ECO:0007669"/>
    <property type="project" value="InterPro"/>
</dbReference>
<dbReference type="GO" id="GO:0043130">
    <property type="term" value="F:ubiquitin binding"/>
    <property type="evidence" value="ECO:0007669"/>
    <property type="project" value="InterPro"/>
</dbReference>
<dbReference type="SUPFAM" id="SSF56281">
    <property type="entry name" value="Metallo-hydrolase/oxidoreductase"/>
    <property type="match status" value="2"/>
</dbReference>
<evidence type="ECO:0000259" key="17">
    <source>
        <dbReference type="PROSITE" id="PS50179"/>
    </source>
</evidence>
<dbReference type="HAMAP" id="MF_01818">
    <property type="entry name" value="RNase_Z_BN"/>
    <property type="match status" value="1"/>
</dbReference>
<reference evidence="18" key="2">
    <citation type="journal article" date="2023" name="Plants (Basel)">
        <title>Annotation of the Turnera subulata (Passifloraceae) Draft Genome Reveals the S-Locus Evolved after the Divergence of Turneroideae from Passifloroideae in a Stepwise Manner.</title>
        <authorList>
            <person name="Henning P.M."/>
            <person name="Roalson E.H."/>
            <person name="Mir W."/>
            <person name="McCubbin A.G."/>
            <person name="Shore J.S."/>
        </authorList>
    </citation>
    <scope>NUCLEOTIDE SEQUENCE</scope>
    <source>
        <strain evidence="18">F60SS</strain>
    </source>
</reference>
<comment type="subunit">
    <text evidence="6">Homodimer.</text>
</comment>
<feature type="compositionally biased region" description="Polar residues" evidence="16">
    <location>
        <begin position="1339"/>
        <end position="1353"/>
    </location>
</feature>
<evidence type="ECO:0000256" key="8">
    <source>
        <dbReference type="ARBA" id="ARBA00022694"/>
    </source>
</evidence>
<dbReference type="SUPFAM" id="SSF48464">
    <property type="entry name" value="ENTH/VHS domain"/>
    <property type="match status" value="1"/>
</dbReference>
<dbReference type="GO" id="GO:0005794">
    <property type="term" value="C:Golgi apparatus"/>
    <property type="evidence" value="ECO:0007669"/>
    <property type="project" value="UniProtKB-SubCell"/>
</dbReference>
<dbReference type="Gene3D" id="1.25.40.90">
    <property type="match status" value="1"/>
</dbReference>
<dbReference type="PANTHER" id="PTHR12553:SF49">
    <property type="entry name" value="ZINC PHOSPHODIESTERASE ELAC PROTEIN 2"/>
    <property type="match status" value="1"/>
</dbReference>
<feature type="compositionally biased region" description="Basic and acidic residues" evidence="16">
    <location>
        <begin position="73"/>
        <end position="90"/>
    </location>
</feature>
<dbReference type="InterPro" id="IPR035802">
    <property type="entry name" value="ENTH/VHS_tepsin"/>
</dbReference>
<reference evidence="18" key="1">
    <citation type="submission" date="2022-02" db="EMBL/GenBank/DDBJ databases">
        <authorList>
            <person name="Henning P.M."/>
            <person name="McCubbin A.G."/>
            <person name="Shore J.S."/>
        </authorList>
    </citation>
    <scope>NUCLEOTIDE SEQUENCE</scope>
    <source>
        <strain evidence="18">F60SS</strain>
        <tissue evidence="18">Leaves</tissue>
    </source>
</reference>
<dbReference type="EC" id="3.1.26.11" evidence="7"/>
<sequence length="1669" mass="183544">MPHISSLRLLFSPLKPSSLPLYLPTKPRPFSLFTAVSPSSSPLQRRRSRPRNPLLSFRARHSGAFSDAGRNSNRRDGDNRGTRPMEDSGNEKFGFNKKRAEGRDNNSKKNLQLKVRKLNPTNTISYVQGLQRFCTEHKIKLSKIDHIFLSRVCSETAGGIPGLLLTLAGIGEVNLWGPSDLKYLVDAMKSFIPHAAMVHTKSFGADAELVDASKVTEPIVLVNDEIVKISAILLQPNYSEESAIKPGDMSVIYLCELPELMGKFDPAKAKALGLKPGPKYSELQSGKSVMSDRLNRMVHPSEVMGPSVPGPIVLLIDCPTESHVQKLLSIQYLKSYYADSTTQNPKTVNCIIHLTPASVIRSLSYQNWMKKFGSAQHIMAGHETKNVEIPILKSSARIAARLNYLCPQFFPAPGFWSLQHFTDSTPKSSLSTEGCIPDSSESTSAENLLKFTLRPYANLGLDKSIVPSAMDRSEVISQLLTDIPEVVDAAEHVRQLWHGAGNLEDSKMMIEEPRLQDNTLPSCLENIRRDDLEIVLLGTGSSQPSKYRNVTSIYVNLFAKGSLLLDCGEGTLGQLKRRYGVEGADNAVRNLRCIWISHIHADHHTGLARILALRRKLLEDTPHEPVLVVGPWQLKKFLDAYQRLEELDMQFLDCRSTTLDSWNTLEHESDVEHSSESANNSADLNKPTTNAVPTLFNQGNPMQSYWKRPGSLVDNRIIFPIMKRLKKILSEAGLEALISFPVVHCPHAYGVVLKAAERINTVGKMIPGWKIVYSGDTRPCPALVEASSEATILIHEATFEDGLAEEAIARNHSTTQEAIDVGNSAGVYRIILTHFSQRYPKIPVFDEAHMHKTCIAFDMMSVNIADLPVLPRVLPYLKLLFKDEMVADESDDVSDFLTRSDLTGGTATDNLVGLGEKMDSSRRAVESYWRSKMIDSATSDEDKVTPVYKLEEICELLRSSHVSIVKEVSQFVLKRLDHKSPIVKQKALRLIKYCVGKSGVEFRREMQRHSAAVRQLFHYKGQMDALKGDALNKAVRDTAHEAISAIFSEENNKPAPAAAPAEDVNRRIQGFGNTNFETPPEDRKSFLSEVVGMGSASIKQGLSNFAQGHSIRKNDNGSYKSPTLRKSLTMENDYTDRYEPVQLRNESHGTLKTVAGGPWGQDSRASNEETRPADSGSSFSESKTREEKLLETIVTAGGVRLQPTRDALQVFLVEAAKLDALTLSHAIESKLQSPVWQIRMKAVCVLESILRKKDDEHFFIVASYFSENIDVVMRCSESPQTSLREKANKVLSLLTGEQAGSSVGSSQKLGKAETTYVQMPDLIDTGDTDDLLGTDDSVNKPSDPNIGSTTASTPPLIDDLFGDSVGTSMSAVEDKKDDDPFADVSFHTDESREHADDLFSGMSVGDKPGANGDHVATNTSGPAIFDIFGSSSDFSQEQQNHKTDVSDLMAGMSINENVSKLTKQGSSQGVLSESIFGDSGSSVSQQVSTDALSGMLGPQAMGMNATPMFPPGSMPYNIPPAMMFNPAIHSQPINYGAMGNLLAQQQFLATMSNLQQLSNLNAQNAAGRQAAGTIGGGYSSPLPDIFQPSFPNQAPTSMMNNTKKEDTRAFDFISVRSSCSSSGSKESVLNNYTRVLDFESALLLGLMVYLLIGNRMSPKQVRTFGMFQL</sequence>
<dbReference type="InterPro" id="IPR008942">
    <property type="entry name" value="ENTH_VHS"/>
</dbReference>
<keyword evidence="9" id="KW-0540">Nuclease</keyword>
<dbReference type="InterPro" id="IPR047151">
    <property type="entry name" value="RNZ2-like"/>
</dbReference>
<feature type="compositionally biased region" description="Basic and acidic residues" evidence="16">
    <location>
        <begin position="98"/>
        <end position="107"/>
    </location>
</feature>
<dbReference type="Pfam" id="PF01417">
    <property type="entry name" value="ENTH"/>
    <property type="match status" value="1"/>
</dbReference>
<accession>A0A9Q0FJB4</accession>
<comment type="catalytic activity">
    <reaction evidence="1">
        <text>Endonucleolytic cleavage of RNA, removing extra 3' nucleotides from tRNA precursor, generating 3' termini of tRNAs. A 3'-hydroxy group is left at the tRNA terminus and a 5'-phosphoryl group is left at the trailer molecule.</text>
        <dbReference type="EC" id="3.1.26.11"/>
    </reaction>
</comment>
<dbReference type="PROSITE" id="PS50179">
    <property type="entry name" value="VHS"/>
    <property type="match status" value="1"/>
</dbReference>
<evidence type="ECO:0000256" key="2">
    <source>
        <dbReference type="ARBA" id="ARBA00001947"/>
    </source>
</evidence>
<dbReference type="GO" id="GO:0042781">
    <property type="term" value="F:3'-tRNA processing endoribonuclease activity"/>
    <property type="evidence" value="ECO:0007669"/>
    <property type="project" value="UniProtKB-EC"/>
</dbReference>
<dbReference type="InterPro" id="IPR013471">
    <property type="entry name" value="RNase_Z/BN"/>
</dbReference>
<keyword evidence="13" id="KW-0862">Zinc</keyword>
<evidence type="ECO:0000256" key="7">
    <source>
        <dbReference type="ARBA" id="ARBA00012477"/>
    </source>
</evidence>
<evidence type="ECO:0000256" key="5">
    <source>
        <dbReference type="ARBA" id="ARBA00007823"/>
    </source>
</evidence>
<evidence type="ECO:0000256" key="10">
    <source>
        <dbReference type="ARBA" id="ARBA00022723"/>
    </source>
</evidence>
<dbReference type="InterPro" id="IPR013809">
    <property type="entry name" value="ENTH"/>
</dbReference>
<dbReference type="GO" id="GO:0030136">
    <property type="term" value="C:clathrin-coated vesicle"/>
    <property type="evidence" value="ECO:0007669"/>
    <property type="project" value="UniProtKB-SubCell"/>
</dbReference>
<evidence type="ECO:0000256" key="4">
    <source>
        <dbReference type="ARBA" id="ARBA00004555"/>
    </source>
</evidence>
<evidence type="ECO:0000256" key="9">
    <source>
        <dbReference type="ARBA" id="ARBA00022722"/>
    </source>
</evidence>
<dbReference type="Pfam" id="PF13691">
    <property type="entry name" value="Lactamase_B_4"/>
    <property type="match status" value="1"/>
</dbReference>
<evidence type="ECO:0000256" key="14">
    <source>
        <dbReference type="ARBA" id="ARBA00023034"/>
    </source>
</evidence>
<evidence type="ECO:0000256" key="15">
    <source>
        <dbReference type="ARBA" id="ARBA00023329"/>
    </source>
</evidence>
<dbReference type="OrthoDB" id="527344at2759"/>
<dbReference type="SMART" id="SM00288">
    <property type="entry name" value="VHS"/>
    <property type="match status" value="1"/>
</dbReference>
<dbReference type="EMBL" id="JAKUCV010005296">
    <property type="protein sequence ID" value="KAJ4831725.1"/>
    <property type="molecule type" value="Genomic_DNA"/>
</dbReference>
<dbReference type="GO" id="GO:0046872">
    <property type="term" value="F:metal ion binding"/>
    <property type="evidence" value="ECO:0007669"/>
    <property type="project" value="UniProtKB-KW"/>
</dbReference>